<dbReference type="AlphaFoldDB" id="A0A428KQZ5"/>
<comment type="similarity">
    <text evidence="2">Belongs to the class-I pyridoxal-phosphate-dependent aminotransferase family.</text>
</comment>
<dbReference type="InterPro" id="IPR015421">
    <property type="entry name" value="PyrdxlP-dep_Trfase_major"/>
</dbReference>
<name>A0A428KQZ5_9BACT</name>
<gene>
    <name evidence="7" type="ORF">EI291_09890</name>
</gene>
<dbReference type="PANTHER" id="PTHR46383:SF1">
    <property type="entry name" value="ASPARTATE AMINOTRANSFERASE"/>
    <property type="match status" value="1"/>
</dbReference>
<keyword evidence="5" id="KW-0663">Pyridoxal phosphate</keyword>
<dbReference type="Gene3D" id="3.90.1150.10">
    <property type="entry name" value="Aspartate Aminotransferase, domain 1"/>
    <property type="match status" value="1"/>
</dbReference>
<sequence length="398" mass="42254">MPGNGPACLHLLQYSRPACSGAGVFSVVFMTDSISLASGYGSFLTPGVAAEAAIRSIRAGQLPVADAAGLPVLREAIARRYQQLEATHVEPQHVVVTPGAKAALSALLTCVLRPGDEVLLPTPNWFGFGELVSRAGGVVRELPLSPDDNYTLHPEQLRAAISPHTRVLLFSNPNNPTGRVYHHEELASLLAVTRDFPELYVLSDEIYDLVSFATKPTPSLLEFPDPHGQHLVVNGFSKSLALIGWGVGYLVAPTAVAARCAAYRHATGGAASVPAQYAALAVTQSAASVASGLVSQLHTGRNLLLDYLQRLPGVLPFLPEATYYAFPDLRAYLTPGMPVADAARELVTHLRQAGVEVVDGTTCGAPGFVRLSYAVPEPLLREALNRLAIALRQHAAAR</sequence>
<dbReference type="GO" id="GO:0030170">
    <property type="term" value="F:pyridoxal phosphate binding"/>
    <property type="evidence" value="ECO:0007669"/>
    <property type="project" value="InterPro"/>
</dbReference>
<evidence type="ECO:0000256" key="4">
    <source>
        <dbReference type="ARBA" id="ARBA00022679"/>
    </source>
</evidence>
<keyword evidence="4 7" id="KW-0808">Transferase</keyword>
<dbReference type="Gene3D" id="3.40.640.10">
    <property type="entry name" value="Type I PLP-dependent aspartate aminotransferase-like (Major domain)"/>
    <property type="match status" value="1"/>
</dbReference>
<dbReference type="Pfam" id="PF00155">
    <property type="entry name" value="Aminotran_1_2"/>
    <property type="match status" value="1"/>
</dbReference>
<proteinExistence type="inferred from homology"/>
<evidence type="ECO:0000313" key="8">
    <source>
        <dbReference type="Proteomes" id="UP000273500"/>
    </source>
</evidence>
<dbReference type="PANTHER" id="PTHR46383">
    <property type="entry name" value="ASPARTATE AMINOTRANSFERASE"/>
    <property type="match status" value="1"/>
</dbReference>
<dbReference type="OrthoDB" id="1489696at2"/>
<evidence type="ECO:0000259" key="6">
    <source>
        <dbReference type="Pfam" id="PF00155"/>
    </source>
</evidence>
<dbReference type="InterPro" id="IPR004839">
    <property type="entry name" value="Aminotransferase_I/II_large"/>
</dbReference>
<dbReference type="GO" id="GO:0008483">
    <property type="term" value="F:transaminase activity"/>
    <property type="evidence" value="ECO:0007669"/>
    <property type="project" value="UniProtKB-KW"/>
</dbReference>
<evidence type="ECO:0000256" key="5">
    <source>
        <dbReference type="ARBA" id="ARBA00022898"/>
    </source>
</evidence>
<dbReference type="CDD" id="cd00609">
    <property type="entry name" value="AAT_like"/>
    <property type="match status" value="1"/>
</dbReference>
<dbReference type="InterPro" id="IPR015424">
    <property type="entry name" value="PyrdxlP-dep_Trfase"/>
</dbReference>
<organism evidence="7 8">
    <name type="scientific">Hymenobacter rigui</name>
    <dbReference type="NCBI Taxonomy" id="334424"/>
    <lineage>
        <taxon>Bacteria</taxon>
        <taxon>Pseudomonadati</taxon>
        <taxon>Bacteroidota</taxon>
        <taxon>Cytophagia</taxon>
        <taxon>Cytophagales</taxon>
        <taxon>Hymenobacteraceae</taxon>
        <taxon>Hymenobacter</taxon>
    </lineage>
</organism>
<evidence type="ECO:0000256" key="3">
    <source>
        <dbReference type="ARBA" id="ARBA00022576"/>
    </source>
</evidence>
<feature type="domain" description="Aminotransferase class I/classII large" evidence="6">
    <location>
        <begin position="32"/>
        <end position="387"/>
    </location>
</feature>
<reference evidence="7 8" key="1">
    <citation type="submission" date="2018-12" db="EMBL/GenBank/DDBJ databases">
        <authorList>
            <person name="Feng G."/>
            <person name="Zhu H."/>
        </authorList>
    </citation>
    <scope>NUCLEOTIDE SEQUENCE [LARGE SCALE GENOMIC DNA]</scope>
    <source>
        <strain evidence="7 8">KCTC 12533</strain>
    </source>
</reference>
<comment type="cofactor">
    <cofactor evidence="1">
        <name>pyridoxal 5'-phosphate</name>
        <dbReference type="ChEBI" id="CHEBI:597326"/>
    </cofactor>
</comment>
<evidence type="ECO:0000256" key="2">
    <source>
        <dbReference type="ARBA" id="ARBA00007441"/>
    </source>
</evidence>
<comment type="caution">
    <text evidence="7">The sequence shown here is derived from an EMBL/GenBank/DDBJ whole genome shotgun (WGS) entry which is preliminary data.</text>
</comment>
<dbReference type="SUPFAM" id="SSF53383">
    <property type="entry name" value="PLP-dependent transferases"/>
    <property type="match status" value="1"/>
</dbReference>
<evidence type="ECO:0000256" key="1">
    <source>
        <dbReference type="ARBA" id="ARBA00001933"/>
    </source>
</evidence>
<dbReference type="InterPro" id="IPR050596">
    <property type="entry name" value="AspAT/PAT-like"/>
</dbReference>
<dbReference type="Proteomes" id="UP000273500">
    <property type="component" value="Unassembled WGS sequence"/>
</dbReference>
<accession>A0A428KQZ5</accession>
<dbReference type="GO" id="GO:0006520">
    <property type="term" value="P:amino acid metabolic process"/>
    <property type="evidence" value="ECO:0007669"/>
    <property type="project" value="InterPro"/>
</dbReference>
<protein>
    <submittedName>
        <fullName evidence="7">Aminotransferase class I/II-fold pyridoxal phosphate-dependent enzyme</fullName>
    </submittedName>
</protein>
<dbReference type="PRINTS" id="PR00753">
    <property type="entry name" value="ACCSYNTHASE"/>
</dbReference>
<keyword evidence="3 7" id="KW-0032">Aminotransferase</keyword>
<dbReference type="EMBL" id="RWIT01000004">
    <property type="protein sequence ID" value="RSK48867.1"/>
    <property type="molecule type" value="Genomic_DNA"/>
</dbReference>
<evidence type="ECO:0000313" key="7">
    <source>
        <dbReference type="EMBL" id="RSK48867.1"/>
    </source>
</evidence>
<keyword evidence="8" id="KW-1185">Reference proteome</keyword>
<dbReference type="InterPro" id="IPR015422">
    <property type="entry name" value="PyrdxlP-dep_Trfase_small"/>
</dbReference>